<dbReference type="STRING" id="1443111.Z949_841"/>
<reference evidence="2 3" key="1">
    <citation type="submission" date="2018-09" db="EMBL/GenBank/DDBJ databases">
        <title>Genomic Encyclopedia of Archaeal and Bacterial Type Strains, Phase II (KMG-II): from individual species to whole genera.</title>
        <authorList>
            <person name="Goeker M."/>
        </authorList>
    </citation>
    <scope>NUCLEOTIDE SEQUENCE [LARGE SCALE GENOMIC DNA]</scope>
    <source>
        <strain evidence="2 3">DSM 11458</strain>
    </source>
</reference>
<keyword evidence="2" id="KW-0238">DNA-binding</keyword>
<dbReference type="OrthoDB" id="4146344at2"/>
<protein>
    <submittedName>
        <fullName evidence="2">Putative DNA-binding protein</fullName>
    </submittedName>
</protein>
<dbReference type="Gene3D" id="1.10.150.690">
    <property type="entry name" value="DUF2063"/>
    <property type="match status" value="1"/>
</dbReference>
<sequence length="250" mass="27015">MPVTQEQFRAALLDVAAPVPKGLLDACGAPAGSRYGVYRNNVTHSLVEAMKVAFPLARSLLGAQNFDSLMPVFVRANPPKSPMLMHYGVDFPAFLEGFPPLKKLGYLGDVARLDLAFRASYHAADAMPFDATVLQQAPEVLTNLRLHLAPSTILIRSRWPLFDLWRRATDADAPQPRNEGQAVLVTRPEYDPALNILSPGAATWLIALGSLPVGEAVEAAVAAAPEFDFAAALTLALQSHAFHTPEKDHS</sequence>
<dbReference type="InterPro" id="IPR018640">
    <property type="entry name" value="DUF2063"/>
</dbReference>
<proteinExistence type="predicted"/>
<dbReference type="EMBL" id="RAQK01000002">
    <property type="protein sequence ID" value="RKE94493.1"/>
    <property type="molecule type" value="Genomic_DNA"/>
</dbReference>
<feature type="domain" description="Putative DNA-binding" evidence="1">
    <location>
        <begin position="4"/>
        <end position="95"/>
    </location>
</feature>
<dbReference type="Proteomes" id="UP000284407">
    <property type="component" value="Unassembled WGS sequence"/>
</dbReference>
<comment type="caution">
    <text evidence="2">The sequence shown here is derived from an EMBL/GenBank/DDBJ whole genome shotgun (WGS) entry which is preliminary data.</text>
</comment>
<evidence type="ECO:0000313" key="2">
    <source>
        <dbReference type="EMBL" id="RKE94493.1"/>
    </source>
</evidence>
<dbReference type="AlphaFoldDB" id="A0A420DJS3"/>
<dbReference type="RefSeq" id="WP_025061472.1">
    <property type="nucleotide sequence ID" value="NZ_RAQK01000002.1"/>
</dbReference>
<organism evidence="2 3">
    <name type="scientific">Sulfitobacter guttiformis</name>
    <dbReference type="NCBI Taxonomy" id="74349"/>
    <lineage>
        <taxon>Bacteria</taxon>
        <taxon>Pseudomonadati</taxon>
        <taxon>Pseudomonadota</taxon>
        <taxon>Alphaproteobacteria</taxon>
        <taxon>Rhodobacterales</taxon>
        <taxon>Roseobacteraceae</taxon>
        <taxon>Sulfitobacter</taxon>
    </lineage>
</organism>
<dbReference type="InterPro" id="IPR044922">
    <property type="entry name" value="DUF2063_N_sf"/>
</dbReference>
<accession>A0A420DJS3</accession>
<evidence type="ECO:0000259" key="1">
    <source>
        <dbReference type="Pfam" id="PF09836"/>
    </source>
</evidence>
<evidence type="ECO:0000313" key="3">
    <source>
        <dbReference type="Proteomes" id="UP000284407"/>
    </source>
</evidence>
<name>A0A420DJS3_9RHOB</name>
<dbReference type="GO" id="GO:0003677">
    <property type="term" value="F:DNA binding"/>
    <property type="evidence" value="ECO:0007669"/>
    <property type="project" value="UniProtKB-KW"/>
</dbReference>
<gene>
    <name evidence="2" type="ORF">C8N30_3621</name>
</gene>
<keyword evidence="3" id="KW-1185">Reference proteome</keyword>
<dbReference type="Pfam" id="PF09836">
    <property type="entry name" value="DUF2063"/>
    <property type="match status" value="1"/>
</dbReference>